<proteinExistence type="predicted"/>
<evidence type="ECO:0000313" key="1">
    <source>
        <dbReference type="EMBL" id="NWB97033.1"/>
    </source>
</evidence>
<organism evidence="1 2">
    <name type="scientific">Pseudomonas gingeri</name>
    <dbReference type="NCBI Taxonomy" id="117681"/>
    <lineage>
        <taxon>Bacteria</taxon>
        <taxon>Pseudomonadati</taxon>
        <taxon>Pseudomonadota</taxon>
        <taxon>Gammaproteobacteria</taxon>
        <taxon>Pseudomonadales</taxon>
        <taxon>Pseudomonadaceae</taxon>
        <taxon>Pseudomonas</taxon>
    </lineage>
</organism>
<evidence type="ECO:0000313" key="2">
    <source>
        <dbReference type="Proteomes" id="UP000539985"/>
    </source>
</evidence>
<name>A0A7Y7XE01_9PSED</name>
<dbReference type="AlphaFoldDB" id="A0A7Y7XE01"/>
<protein>
    <submittedName>
        <fullName evidence="1">Uncharacterized protein</fullName>
    </submittedName>
</protein>
<reference evidence="1 2" key="1">
    <citation type="submission" date="2020-04" db="EMBL/GenBank/DDBJ databases">
        <title>Molecular characterization of pseudomonads from Agaricus bisporus reveal novel blotch 2 pathogens in Western Europe.</title>
        <authorList>
            <person name="Taparia T."/>
            <person name="Krijger M."/>
            <person name="Haynes E."/>
            <person name="Elpinstone J.G."/>
            <person name="Noble R."/>
            <person name="Van Der Wolf J."/>
        </authorList>
    </citation>
    <scope>NUCLEOTIDE SEQUENCE [LARGE SCALE GENOMIC DNA]</scope>
    <source>
        <strain evidence="1 2">H7001</strain>
    </source>
</reference>
<gene>
    <name evidence="1" type="ORF">HX882_14130</name>
</gene>
<sequence length="128" mass="14203">MKLYFFWEASVDGFSPSCNSSFVNEGDVGPLACLLTDDGGQRSLDTVPWLGVGAGRIKAVKGGEIDFVGWSRDAWGAELTRNQVKVYSLYDESYFEVMDINSFEVALLAWIDFIQMKPELEGGCEVEI</sequence>
<comment type="caution">
    <text evidence="1">The sequence shown here is derived from an EMBL/GenBank/DDBJ whole genome shotgun (WGS) entry which is preliminary data.</text>
</comment>
<dbReference type="Proteomes" id="UP000539985">
    <property type="component" value="Unassembled WGS sequence"/>
</dbReference>
<accession>A0A7Y7XE01</accession>
<dbReference type="EMBL" id="JACAQB010000006">
    <property type="protein sequence ID" value="NWB97033.1"/>
    <property type="molecule type" value="Genomic_DNA"/>
</dbReference>
<dbReference type="RefSeq" id="WP_177102516.1">
    <property type="nucleotide sequence ID" value="NZ_JACAQB010000006.1"/>
</dbReference>